<dbReference type="Pfam" id="PF13472">
    <property type="entry name" value="Lipase_GDSL_2"/>
    <property type="match status" value="1"/>
</dbReference>
<reference evidence="3 4" key="1">
    <citation type="submission" date="2018-10" db="EMBL/GenBank/DDBJ databases">
        <title>Genomic Encyclopedia of Archaeal and Bacterial Type Strains, Phase II (KMG-II): from individual species to whole genera.</title>
        <authorList>
            <person name="Goeker M."/>
        </authorList>
    </citation>
    <scope>NUCLEOTIDE SEQUENCE [LARGE SCALE GENOMIC DNA]</scope>
    <source>
        <strain evidence="3 4">NSB1</strain>
    </source>
</reference>
<evidence type="ECO:0000256" key="1">
    <source>
        <dbReference type="SAM" id="Phobius"/>
    </source>
</evidence>
<dbReference type="RefSeq" id="WP_022599753.1">
    <property type="nucleotide sequence ID" value="NZ_KI440779.1"/>
</dbReference>
<dbReference type="PANTHER" id="PTHR30383">
    <property type="entry name" value="THIOESTERASE 1/PROTEASE 1/LYSOPHOSPHOLIPASE L1"/>
    <property type="match status" value="1"/>
</dbReference>
<dbReference type="InterPro" id="IPR051532">
    <property type="entry name" value="Ester_Hydrolysis_Enzymes"/>
</dbReference>
<protein>
    <submittedName>
        <fullName evidence="3">Lysophospholipase L1-like esterase</fullName>
    </submittedName>
</protein>
<feature type="domain" description="SGNH hydrolase-type esterase" evidence="2">
    <location>
        <begin position="48"/>
        <end position="222"/>
    </location>
</feature>
<accession>A0A495VQ20</accession>
<keyword evidence="1" id="KW-0472">Membrane</keyword>
<dbReference type="Proteomes" id="UP000269493">
    <property type="component" value="Unassembled WGS sequence"/>
</dbReference>
<evidence type="ECO:0000313" key="4">
    <source>
        <dbReference type="Proteomes" id="UP000269493"/>
    </source>
</evidence>
<proteinExistence type="predicted"/>
<dbReference type="GeneID" id="92929807"/>
<sequence length="238" mass="26996">MEKSGDIFISRHLHSFLDLMIDYMYKYLICVFIFFLGNAKMYAQRVACIGASITYGATIPEREKYAYPAQLGALLGVGYEVFNYGVSGCTMLKKGNLSYWNTKEYLQALSCSPDVVFIDLGGNDSKLINRKYLNEFEADCRAMIRSFRNLPSNPRVILLTPIVSFVTDTTGIWNTVIARDIVPMTKKAASKEGVEIIDMHPLLEDRPDLLKDKIHPNAEGAKMMANKMYDLLMQEKEK</sequence>
<organism evidence="3 4">
    <name type="scientific">Coprobacter fastidiosus NSB1 = JCM 33896</name>
    <dbReference type="NCBI Taxonomy" id="1349822"/>
    <lineage>
        <taxon>Bacteria</taxon>
        <taxon>Pseudomonadati</taxon>
        <taxon>Bacteroidota</taxon>
        <taxon>Bacteroidia</taxon>
        <taxon>Bacteroidales</taxon>
        <taxon>Barnesiellaceae</taxon>
        <taxon>Coprobacter</taxon>
    </lineage>
</organism>
<comment type="caution">
    <text evidence="3">The sequence shown here is derived from an EMBL/GenBank/DDBJ whole genome shotgun (WGS) entry which is preliminary data.</text>
</comment>
<keyword evidence="4" id="KW-1185">Reference proteome</keyword>
<evidence type="ECO:0000259" key="2">
    <source>
        <dbReference type="Pfam" id="PF13472"/>
    </source>
</evidence>
<keyword evidence="1" id="KW-1133">Transmembrane helix</keyword>
<dbReference type="Gene3D" id="3.40.50.1110">
    <property type="entry name" value="SGNH hydrolase"/>
    <property type="match status" value="1"/>
</dbReference>
<dbReference type="AlphaFoldDB" id="A0A495VQ20"/>
<dbReference type="PANTHER" id="PTHR30383:SF5">
    <property type="entry name" value="SGNH HYDROLASE-TYPE ESTERASE DOMAIN-CONTAINING PROTEIN"/>
    <property type="match status" value="1"/>
</dbReference>
<gene>
    <name evidence="3" type="ORF">BC742_2063</name>
</gene>
<name>A0A495VQ20_9BACT</name>
<dbReference type="SUPFAM" id="SSF52266">
    <property type="entry name" value="SGNH hydrolase"/>
    <property type="match status" value="1"/>
</dbReference>
<dbReference type="OrthoDB" id="9796689at2"/>
<dbReference type="InterPro" id="IPR013830">
    <property type="entry name" value="SGNH_hydro"/>
</dbReference>
<dbReference type="GO" id="GO:0004622">
    <property type="term" value="F:phosphatidylcholine lysophospholipase activity"/>
    <property type="evidence" value="ECO:0007669"/>
    <property type="project" value="TreeGrafter"/>
</dbReference>
<keyword evidence="1" id="KW-0812">Transmembrane</keyword>
<dbReference type="InterPro" id="IPR036514">
    <property type="entry name" value="SGNH_hydro_sf"/>
</dbReference>
<evidence type="ECO:0000313" key="3">
    <source>
        <dbReference type="EMBL" id="RKT50523.1"/>
    </source>
</evidence>
<feature type="transmembrane region" description="Helical" evidence="1">
    <location>
        <begin position="20"/>
        <end position="37"/>
    </location>
</feature>
<dbReference type="EMBL" id="RBXN01000007">
    <property type="protein sequence ID" value="RKT50523.1"/>
    <property type="molecule type" value="Genomic_DNA"/>
</dbReference>